<dbReference type="EMBL" id="JACHMY010000001">
    <property type="protein sequence ID" value="MBB5835047.1"/>
    <property type="molecule type" value="Genomic_DNA"/>
</dbReference>
<feature type="domain" description="Copper resistance protein D" evidence="7">
    <location>
        <begin position="227"/>
        <end position="334"/>
    </location>
</feature>
<evidence type="ECO:0000256" key="4">
    <source>
        <dbReference type="ARBA" id="ARBA00022989"/>
    </source>
</evidence>
<dbReference type="GO" id="GO:0006825">
    <property type="term" value="P:copper ion transport"/>
    <property type="evidence" value="ECO:0007669"/>
    <property type="project" value="InterPro"/>
</dbReference>
<dbReference type="InterPro" id="IPR032694">
    <property type="entry name" value="CopC/D"/>
</dbReference>
<comment type="subcellular location">
    <subcellularLocation>
        <location evidence="1">Cell membrane</location>
        <topology evidence="1">Multi-pass membrane protein</topology>
    </subcellularLocation>
</comment>
<comment type="caution">
    <text evidence="8">The sequence shown here is derived from an EMBL/GenBank/DDBJ whole genome shotgun (WGS) entry which is preliminary data.</text>
</comment>
<dbReference type="Proteomes" id="UP000549971">
    <property type="component" value="Unassembled WGS sequence"/>
</dbReference>
<evidence type="ECO:0000313" key="9">
    <source>
        <dbReference type="Proteomes" id="UP000549971"/>
    </source>
</evidence>
<dbReference type="Pfam" id="PF05425">
    <property type="entry name" value="CopD"/>
    <property type="match status" value="1"/>
</dbReference>
<protein>
    <submittedName>
        <fullName evidence="8">Putative copper export protein</fullName>
    </submittedName>
</protein>
<keyword evidence="3 6" id="KW-0812">Transmembrane</keyword>
<evidence type="ECO:0000256" key="2">
    <source>
        <dbReference type="ARBA" id="ARBA00022475"/>
    </source>
</evidence>
<evidence type="ECO:0000256" key="6">
    <source>
        <dbReference type="SAM" id="Phobius"/>
    </source>
</evidence>
<feature type="transmembrane region" description="Helical" evidence="6">
    <location>
        <begin position="315"/>
        <end position="337"/>
    </location>
</feature>
<keyword evidence="5 6" id="KW-0472">Membrane</keyword>
<accession>A0A7W9J4Q9</accession>
<feature type="transmembrane region" description="Helical" evidence="6">
    <location>
        <begin position="271"/>
        <end position="294"/>
    </location>
</feature>
<gene>
    <name evidence="8" type="ORF">HDA39_001781</name>
</gene>
<dbReference type="AlphaFoldDB" id="A0A7W9J4Q9"/>
<feature type="transmembrane region" description="Helical" evidence="6">
    <location>
        <begin position="65"/>
        <end position="83"/>
    </location>
</feature>
<sequence>MAIMVDATETLYAYPQLWRILTKSCYFLSTGLAGGSVLFHTFVLRPVLNRAESETDRRVLRNRSAVLLAIAGTALLLATYPQFAGKVTRATKGMTFSEGLQPSVIWDYLQTAAPKNAWFFSGVTAGLQALIYSLGALLLMSLFLRPMRRYVDKIAGIGVVVVLVAALFLMVPSRSADLEAAYFASHLVTTLHPYAGGFWIGALLVLSGLALSRKQLTPDGGLIWASVWQRFSLMAQVCVTVLLVSGLLEAWMAVGSVSIGDILSTTYGKYLLLKVLLVFSILGLGAFNEAVLLPKIARVRAAGDRRSLFQLVLGHFPKVVLIEAVLGVGVLAVMPFLNGSAREEVGLAADPPPTGGVALAMVLLFVALVVSFVARFQIQKAIEARAAGQAVAEEPATAEAGR</sequence>
<dbReference type="PANTHER" id="PTHR34820:SF4">
    <property type="entry name" value="INNER MEMBRANE PROTEIN YEBZ"/>
    <property type="match status" value="1"/>
</dbReference>
<keyword evidence="4 6" id="KW-1133">Transmembrane helix</keyword>
<feature type="transmembrane region" description="Helical" evidence="6">
    <location>
        <begin position="154"/>
        <end position="171"/>
    </location>
</feature>
<keyword evidence="9" id="KW-1185">Reference proteome</keyword>
<feature type="transmembrane region" description="Helical" evidence="6">
    <location>
        <begin position="191"/>
        <end position="211"/>
    </location>
</feature>
<name>A0A7W9J4Q9_9ACTN</name>
<evidence type="ECO:0000313" key="8">
    <source>
        <dbReference type="EMBL" id="MBB5835047.1"/>
    </source>
</evidence>
<evidence type="ECO:0000256" key="1">
    <source>
        <dbReference type="ARBA" id="ARBA00004651"/>
    </source>
</evidence>
<proteinExistence type="predicted"/>
<evidence type="ECO:0000256" key="3">
    <source>
        <dbReference type="ARBA" id="ARBA00022692"/>
    </source>
</evidence>
<feature type="transmembrane region" description="Helical" evidence="6">
    <location>
        <begin position="20"/>
        <end position="44"/>
    </location>
</feature>
<evidence type="ECO:0000256" key="5">
    <source>
        <dbReference type="ARBA" id="ARBA00023136"/>
    </source>
</evidence>
<feature type="transmembrane region" description="Helical" evidence="6">
    <location>
        <begin position="231"/>
        <end position="251"/>
    </location>
</feature>
<feature type="transmembrane region" description="Helical" evidence="6">
    <location>
        <begin position="357"/>
        <end position="376"/>
    </location>
</feature>
<dbReference type="PANTHER" id="PTHR34820">
    <property type="entry name" value="INNER MEMBRANE PROTEIN YEBZ"/>
    <property type="match status" value="1"/>
</dbReference>
<reference evidence="8 9" key="1">
    <citation type="submission" date="2020-08" db="EMBL/GenBank/DDBJ databases">
        <title>Sequencing the genomes of 1000 actinobacteria strains.</title>
        <authorList>
            <person name="Klenk H.-P."/>
        </authorList>
    </citation>
    <scope>NUCLEOTIDE SEQUENCE [LARGE SCALE GENOMIC DNA]</scope>
    <source>
        <strain evidence="8 9">DSM 28967</strain>
    </source>
</reference>
<evidence type="ECO:0000259" key="7">
    <source>
        <dbReference type="Pfam" id="PF05425"/>
    </source>
</evidence>
<dbReference type="GO" id="GO:0005886">
    <property type="term" value="C:plasma membrane"/>
    <property type="evidence" value="ECO:0007669"/>
    <property type="project" value="UniProtKB-SubCell"/>
</dbReference>
<keyword evidence="2" id="KW-1003">Cell membrane</keyword>
<feature type="transmembrane region" description="Helical" evidence="6">
    <location>
        <begin position="117"/>
        <end position="142"/>
    </location>
</feature>
<organism evidence="8 9">
    <name type="scientific">Kribbella italica</name>
    <dbReference type="NCBI Taxonomy" id="1540520"/>
    <lineage>
        <taxon>Bacteria</taxon>
        <taxon>Bacillati</taxon>
        <taxon>Actinomycetota</taxon>
        <taxon>Actinomycetes</taxon>
        <taxon>Propionibacteriales</taxon>
        <taxon>Kribbellaceae</taxon>
        <taxon>Kribbella</taxon>
    </lineage>
</organism>
<dbReference type="InterPro" id="IPR008457">
    <property type="entry name" value="Cu-R_CopD_dom"/>
</dbReference>